<feature type="coiled-coil region" evidence="1">
    <location>
        <begin position="455"/>
        <end position="482"/>
    </location>
</feature>
<dbReference type="SUPFAM" id="SSF52540">
    <property type="entry name" value="P-loop containing nucleoside triphosphate hydrolases"/>
    <property type="match status" value="1"/>
</dbReference>
<evidence type="ECO:0000313" key="2">
    <source>
        <dbReference type="EMBL" id="KDE41403.1"/>
    </source>
</evidence>
<dbReference type="STRING" id="267850.ADINL_0083"/>
<evidence type="ECO:0000313" key="3">
    <source>
        <dbReference type="Proteomes" id="UP000027318"/>
    </source>
</evidence>
<proteinExistence type="predicted"/>
<name>A0A063Y508_9GAMM</name>
<dbReference type="InterPro" id="IPR027417">
    <property type="entry name" value="P-loop_NTPase"/>
</dbReference>
<dbReference type="Pfam" id="PF24389">
    <property type="entry name" value="ORC-CDC6-like"/>
    <property type="match status" value="1"/>
</dbReference>
<dbReference type="AlphaFoldDB" id="A0A063Y508"/>
<comment type="caution">
    <text evidence="2">The sequence shown here is derived from an EMBL/GenBank/DDBJ whole genome shotgun (WGS) entry which is preliminary data.</text>
</comment>
<gene>
    <name evidence="2" type="ORF">ADINL_0083</name>
</gene>
<dbReference type="OrthoDB" id="8432819at2"/>
<dbReference type="RefSeq" id="WP_051632427.1">
    <property type="nucleotide sequence ID" value="NZ_JMSZ01000001.1"/>
</dbReference>
<reference evidence="2 3" key="1">
    <citation type="journal article" date="2005" name="Int. J. Syst. Evol. Microbiol.">
        <title>Nitrincola lacisaponensis gen. nov., sp. nov., a novel alkaliphilic bacterium isolated from an alkaline, saline lake.</title>
        <authorList>
            <person name="Dimitriu P.A."/>
            <person name="Shukla S.K."/>
            <person name="Conradt J."/>
            <person name="Marquez M.C."/>
            <person name="Ventosa A."/>
            <person name="Maglia A."/>
            <person name="Peyton B.M."/>
            <person name="Pinkart H.C."/>
            <person name="Mormile M.R."/>
        </authorList>
    </citation>
    <scope>NUCLEOTIDE SEQUENCE [LARGE SCALE GENOMIC DNA]</scope>
    <source>
        <strain evidence="2 3">4CA</strain>
    </source>
</reference>
<dbReference type="InterPro" id="IPR056955">
    <property type="entry name" value="ORC-CDC6-like"/>
</dbReference>
<sequence>MSTIDNPFSVETPELMSAEEIIDLFVPLEESYSLEVSGHVFLHGHRGSGKSMMFRRLAPDCQSLLQSKPVSDLNFFGVYVSIKKTDIDLIDYSVIDNPTAKSIISEHVLVCFLISKLLSAIKNHCQLSKSSSDGAIKNFFKKDFLDLLLNSGYEDNFKSNLDDIENEYNLLDFIIKKVDDLFIYHVRYLRKLLAGLGQHLEYSGPLLGYYDFFIPVIEKIKALPFMPNGPIYILIDDVDNLNIAQTKVLNTWVSYRTTDVVSFKLATQMNYKTLSTTSGRRIETPHDYKEIYYSNVYTGSKKEKYPDWVREITAKRLQSFYKKKFGYLDKIDPEKYFPVDKKQQLAIDEIAEKYLTGELETKGFRKADDAYRYARPDYIVSLGGSRKSGSTYKYAGFQQLVHISSGVIRHFLEPASKMFALQERDAKNELFLEISPSNQNKVIREEADKLLFTQMDKIIHDMDNAEEEENDARRNSIQKLRNLITSIGSLFYSAMKSDKSERRVFSFALSDPENLSKELKSILDMGVQEGFLYETFIGTKEGIGRTRLYVLTRRLAPIFKLDPIGFSAYKFVTCSFLETSLSKPKTIINKLNQQGIDATLEEPNFSQEKLF</sequence>
<evidence type="ECO:0000256" key="1">
    <source>
        <dbReference type="SAM" id="Coils"/>
    </source>
</evidence>
<keyword evidence="3" id="KW-1185">Reference proteome</keyword>
<organism evidence="2 3">
    <name type="scientific">Nitrincola lacisaponensis</name>
    <dbReference type="NCBI Taxonomy" id="267850"/>
    <lineage>
        <taxon>Bacteria</taxon>
        <taxon>Pseudomonadati</taxon>
        <taxon>Pseudomonadota</taxon>
        <taxon>Gammaproteobacteria</taxon>
        <taxon>Oceanospirillales</taxon>
        <taxon>Oceanospirillaceae</taxon>
        <taxon>Nitrincola</taxon>
    </lineage>
</organism>
<protein>
    <submittedName>
        <fullName evidence="2">Uncharacterized protein</fullName>
    </submittedName>
</protein>
<dbReference type="PATRIC" id="fig|267850.7.peg.83"/>
<keyword evidence="1" id="KW-0175">Coiled coil</keyword>
<dbReference type="Proteomes" id="UP000027318">
    <property type="component" value="Unassembled WGS sequence"/>
</dbReference>
<accession>A0A063Y508</accession>
<dbReference type="EMBL" id="JMSZ01000001">
    <property type="protein sequence ID" value="KDE41403.1"/>
    <property type="molecule type" value="Genomic_DNA"/>
</dbReference>